<evidence type="ECO:0000256" key="1">
    <source>
        <dbReference type="ARBA" id="ARBA00000085"/>
    </source>
</evidence>
<keyword evidence="5 11" id="KW-0812">Transmembrane</keyword>
<dbReference type="Pfam" id="PF13426">
    <property type="entry name" value="PAS_9"/>
    <property type="match status" value="1"/>
</dbReference>
<dbReference type="InterPro" id="IPR036097">
    <property type="entry name" value="HisK_dim/P_sf"/>
</dbReference>
<gene>
    <name evidence="17" type="ORF">AX660_02065</name>
</gene>
<accession>A0A148KL54</accession>
<dbReference type="SUPFAM" id="SSF47226">
    <property type="entry name" value="Histidine-containing phosphotransfer domain, HPT domain"/>
    <property type="match status" value="1"/>
</dbReference>
<dbReference type="InterPro" id="IPR011006">
    <property type="entry name" value="CheY-like_superfamily"/>
</dbReference>
<dbReference type="Pfam" id="PF01627">
    <property type="entry name" value="Hpt"/>
    <property type="match status" value="1"/>
</dbReference>
<dbReference type="CDD" id="cd00130">
    <property type="entry name" value="PAS"/>
    <property type="match status" value="2"/>
</dbReference>
<dbReference type="SMART" id="SM00091">
    <property type="entry name" value="PAS"/>
    <property type="match status" value="2"/>
</dbReference>
<dbReference type="InterPro" id="IPR003594">
    <property type="entry name" value="HATPase_dom"/>
</dbReference>
<feature type="domain" description="Response regulatory" evidence="13">
    <location>
        <begin position="1140"/>
        <end position="1258"/>
    </location>
</feature>
<feature type="modified residue" description="4-aspartylphosphate" evidence="10">
    <location>
        <position position="1191"/>
    </location>
</feature>
<feature type="domain" description="HPt" evidence="16">
    <location>
        <begin position="1295"/>
        <end position="1394"/>
    </location>
</feature>
<dbReference type="CDD" id="cd00082">
    <property type="entry name" value="HisKA"/>
    <property type="match status" value="1"/>
</dbReference>
<dbReference type="PROSITE" id="PS50894">
    <property type="entry name" value="HPT"/>
    <property type="match status" value="1"/>
</dbReference>
<dbReference type="Gene3D" id="3.30.450.20">
    <property type="entry name" value="PAS domain"/>
    <property type="match status" value="2"/>
</dbReference>
<dbReference type="Gene3D" id="3.40.50.2300">
    <property type="match status" value="2"/>
</dbReference>
<evidence type="ECO:0000259" key="15">
    <source>
        <dbReference type="PROSITE" id="PS50839"/>
    </source>
</evidence>
<dbReference type="Proteomes" id="UP000070299">
    <property type="component" value="Unassembled WGS sequence"/>
</dbReference>
<dbReference type="PROSITE" id="PS50112">
    <property type="entry name" value="PAS"/>
    <property type="match status" value="2"/>
</dbReference>
<feature type="domain" description="CHASE" evidence="15">
    <location>
        <begin position="67"/>
        <end position="238"/>
    </location>
</feature>
<dbReference type="Gene3D" id="1.20.120.160">
    <property type="entry name" value="HPT domain"/>
    <property type="match status" value="1"/>
</dbReference>
<evidence type="ECO:0000256" key="5">
    <source>
        <dbReference type="ARBA" id="ARBA00022692"/>
    </source>
</evidence>
<dbReference type="SMART" id="SM01079">
    <property type="entry name" value="CHASE"/>
    <property type="match status" value="1"/>
</dbReference>
<dbReference type="PRINTS" id="PR00344">
    <property type="entry name" value="BCTRLSENSOR"/>
</dbReference>
<dbReference type="SUPFAM" id="SSF52172">
    <property type="entry name" value="CheY-like"/>
    <property type="match status" value="2"/>
</dbReference>
<dbReference type="Gene3D" id="3.30.450.350">
    <property type="entry name" value="CHASE domain"/>
    <property type="match status" value="1"/>
</dbReference>
<feature type="domain" description="PAS" evidence="14">
    <location>
        <begin position="480"/>
        <end position="532"/>
    </location>
</feature>
<keyword evidence="18" id="KW-1185">Reference proteome</keyword>
<evidence type="ECO:0000313" key="17">
    <source>
        <dbReference type="EMBL" id="KXI27033.1"/>
    </source>
</evidence>
<dbReference type="InterPro" id="IPR036890">
    <property type="entry name" value="HATPase_C_sf"/>
</dbReference>
<dbReference type="GO" id="GO:0005524">
    <property type="term" value="F:ATP binding"/>
    <property type="evidence" value="ECO:0007669"/>
    <property type="project" value="UniProtKB-KW"/>
</dbReference>
<evidence type="ECO:0000259" key="12">
    <source>
        <dbReference type="PROSITE" id="PS50109"/>
    </source>
</evidence>
<protein>
    <recommendedName>
        <fullName evidence="3">histidine kinase</fullName>
        <ecNumber evidence="3">2.7.13.3</ecNumber>
    </recommendedName>
</protein>
<comment type="caution">
    <text evidence="17">The sequence shown here is derived from an EMBL/GenBank/DDBJ whole genome shotgun (WGS) entry which is preliminary data.</text>
</comment>
<dbReference type="RefSeq" id="WP_068381749.1">
    <property type="nucleotide sequence ID" value="NZ_LSNE01000017.1"/>
</dbReference>
<feature type="transmembrane region" description="Helical" evidence="11">
    <location>
        <begin position="5"/>
        <end position="24"/>
    </location>
</feature>
<dbReference type="SUPFAM" id="SSF55785">
    <property type="entry name" value="PYP-like sensor domain (PAS domain)"/>
    <property type="match status" value="2"/>
</dbReference>
<sequence length="1482" mass="165471">MGKKIIWLVVFSVFFSGAGIYLGIYEKDAIETRNTNKVAQSVDEQAKKIASEIHASVLRFQFGLRALLGAIDTTGFDNFTYAKQLKYFKSRNYALEFPGARGFGLIKLVKSSDLDDFVKSASDDRGQDFTIKQLDSPKDPLFIIQYIEPEADNNSAIGLDIGSESNRRIAALQAAKLGELQLTGPITLVQANDKENHGFLLLYPIYKPSAISGAKDVLGWVYAPLLIDEILDTVSAVNNQFSFQISDKTGVDDVSFYTSFVPEDSLQQYQITSQKEMFGRDWAVTVVPSSRFLSSLALQDAQNTFWQIIIGTLSLNILVIFTTFFLSARVVKLKQQLAFNSVVNNASDGIIGVDNNFAIQHWNQAASQLFAFTKNKVQNKPIANWLTVGIASEKLIDYFKKVATGETLRNIKLTLGDETRGPRRELLIHISPIYQKNVFSGATVIFNDVTETKELQNKLELSNVMLEKRVADSTLELTKRNNLQKSILDSNQAIIIACDKTGLISLFNVSAEILLNYSATEVLGKINVVKLLDRQMFPIELPKNALPEDFLASLSKVLSVKDDFAVNCSFKTKKSSLIGVKLIVNEFKDTDDTLEGYMFTATDQREKQGLENHMSLIGAAIDNSQDFLFWLSLDGNIINANPFAKKELESVFTSQLSTVIADILVFSSEQSWSAVSTQLVENRLFTFEADIKFPQKRLPVIVSGCVIEINGLQIIYLAAKSIVERLEKEKEIQSALIKAELANNAKTKFIANMSHELRTPLNAAQGYLQLLALTKVNEIQRNHIIGSQKAIVSLTHTIDEILEATDAEKNHLKLEQCDFVLDELLNEIGMLLYEMSGDKTLEIHFNIAPDTPYTLYGDRKKLKKILINIASNAVKFTDKGEVLINLAVRQLKNQYVKLDVLVKDTGIGIEAENLGGIFDTFNQVNNESTREYGGLGIGLTVANKYVNFLGGKIAISSQIGTGTEVRFDVTMQQARQTENTKLVFQFDKIVNVLLVDDNRTSLRILSDTIKQFGWKVTVADNAADALVLYESAVNHDEPFDLALIDWKMPNTDGWELAALFRKVTTSDKMPLLIMVTTHSKEMFAQKQENAPNLLNGFLTKPVTRIQLLEAFYDAVDSVKPVDLIDSSSTDSNLKPLLEMRILVVDDNPINLTVAKSLLESQGANIVTVNGGKEALFELENSLLLFDLVLMDIQMPVMDGYETTRRIRAIDKFIHLPIIAMTANVLSSDKEKCLKAGMNEHIGKPIELNDMLNKILAITNQSVHQTVLAETPVVQTDIVSFCDKHKIDFKNAMALFNNLESVYLKTLILFRSDLLRYIEQLENASTSHNDLKMTFHTLKSTAATFGFIDLTDFAKEQEKIVLGITSEDFDIVQFQSNIDTLKDALQKVNTLITLLGKDEEQIDVSQENECEFDKEYAQLKDEISNFNMHAIDTFQTIACPLKSLSPALADQLISAINKLKFQDANEILLKIDELIGASDDADK</sequence>
<keyword evidence="8 11" id="KW-0472">Membrane</keyword>
<evidence type="ECO:0000256" key="2">
    <source>
        <dbReference type="ARBA" id="ARBA00004370"/>
    </source>
</evidence>
<evidence type="ECO:0000256" key="9">
    <source>
        <dbReference type="PROSITE-ProRule" id="PRU00110"/>
    </source>
</evidence>
<dbReference type="STRING" id="1799789.AX660_02065"/>
<evidence type="ECO:0000256" key="7">
    <source>
        <dbReference type="ARBA" id="ARBA00023012"/>
    </source>
</evidence>
<evidence type="ECO:0000256" key="10">
    <source>
        <dbReference type="PROSITE-ProRule" id="PRU00169"/>
    </source>
</evidence>
<dbReference type="InterPro" id="IPR008207">
    <property type="entry name" value="Sig_transdc_His_kin_Hpt_dom"/>
</dbReference>
<dbReference type="InterPro" id="IPR036641">
    <property type="entry name" value="HPT_dom_sf"/>
</dbReference>
<feature type="domain" description="Response regulatory" evidence="13">
    <location>
        <begin position="991"/>
        <end position="1115"/>
    </location>
</feature>
<evidence type="ECO:0000259" key="13">
    <source>
        <dbReference type="PROSITE" id="PS50110"/>
    </source>
</evidence>
<dbReference type="OrthoDB" id="9810730at2"/>
<evidence type="ECO:0000259" key="16">
    <source>
        <dbReference type="PROSITE" id="PS50894"/>
    </source>
</evidence>
<feature type="domain" description="PAS" evidence="14">
    <location>
        <begin position="335"/>
        <end position="380"/>
    </location>
</feature>
<dbReference type="PANTHER" id="PTHR45339:SF5">
    <property type="entry name" value="HISTIDINE KINASE"/>
    <property type="match status" value="1"/>
</dbReference>
<evidence type="ECO:0000256" key="8">
    <source>
        <dbReference type="ARBA" id="ARBA00023136"/>
    </source>
</evidence>
<dbReference type="InterPro" id="IPR003661">
    <property type="entry name" value="HisK_dim/P_dom"/>
</dbReference>
<dbReference type="SMART" id="SM00387">
    <property type="entry name" value="HATPase_c"/>
    <property type="match status" value="1"/>
</dbReference>
<dbReference type="Pfam" id="PF00072">
    <property type="entry name" value="Response_reg"/>
    <property type="match status" value="2"/>
</dbReference>
<dbReference type="InterPro" id="IPR000014">
    <property type="entry name" value="PAS"/>
</dbReference>
<name>A0A148KL54_9ALTE</name>
<dbReference type="InterPro" id="IPR001789">
    <property type="entry name" value="Sig_transdc_resp-reg_receiver"/>
</dbReference>
<comment type="catalytic activity">
    <reaction evidence="1">
        <text>ATP + protein L-histidine = ADP + protein N-phospho-L-histidine.</text>
        <dbReference type="EC" id="2.7.13.3"/>
    </reaction>
</comment>
<evidence type="ECO:0000256" key="3">
    <source>
        <dbReference type="ARBA" id="ARBA00012438"/>
    </source>
</evidence>
<dbReference type="FunFam" id="3.30.565.10:FF:000010">
    <property type="entry name" value="Sensor histidine kinase RcsC"/>
    <property type="match status" value="1"/>
</dbReference>
<evidence type="ECO:0000256" key="4">
    <source>
        <dbReference type="ARBA" id="ARBA00022553"/>
    </source>
</evidence>
<dbReference type="PROSITE" id="PS50110">
    <property type="entry name" value="RESPONSE_REGULATORY"/>
    <property type="match status" value="2"/>
</dbReference>
<dbReference type="GO" id="GO:0000155">
    <property type="term" value="F:phosphorelay sensor kinase activity"/>
    <property type="evidence" value="ECO:0007669"/>
    <property type="project" value="InterPro"/>
</dbReference>
<evidence type="ECO:0000256" key="6">
    <source>
        <dbReference type="ARBA" id="ARBA00022989"/>
    </source>
</evidence>
<dbReference type="PROSITE" id="PS50109">
    <property type="entry name" value="HIS_KIN"/>
    <property type="match status" value="1"/>
</dbReference>
<dbReference type="InterPro" id="IPR005467">
    <property type="entry name" value="His_kinase_dom"/>
</dbReference>
<dbReference type="PANTHER" id="PTHR45339">
    <property type="entry name" value="HYBRID SIGNAL TRANSDUCTION HISTIDINE KINASE J"/>
    <property type="match status" value="1"/>
</dbReference>
<dbReference type="SMART" id="SM00448">
    <property type="entry name" value="REC"/>
    <property type="match status" value="2"/>
</dbReference>
<evidence type="ECO:0000256" key="11">
    <source>
        <dbReference type="SAM" id="Phobius"/>
    </source>
</evidence>
<dbReference type="Gene3D" id="1.10.287.130">
    <property type="match status" value="1"/>
</dbReference>
<dbReference type="InterPro" id="IPR035965">
    <property type="entry name" value="PAS-like_dom_sf"/>
</dbReference>
<dbReference type="InterPro" id="IPR006189">
    <property type="entry name" value="CHASE_dom"/>
</dbReference>
<dbReference type="EMBL" id="LSNE01000017">
    <property type="protein sequence ID" value="KXI27033.1"/>
    <property type="molecule type" value="Genomic_DNA"/>
</dbReference>
<evidence type="ECO:0000259" key="14">
    <source>
        <dbReference type="PROSITE" id="PS50112"/>
    </source>
</evidence>
<keyword evidence="7" id="KW-0902">Two-component regulatory system</keyword>
<dbReference type="SMART" id="SM00388">
    <property type="entry name" value="HisKA"/>
    <property type="match status" value="1"/>
</dbReference>
<dbReference type="InterPro" id="IPR042240">
    <property type="entry name" value="CHASE_sf"/>
</dbReference>
<dbReference type="CDD" id="cd17546">
    <property type="entry name" value="REC_hyHK_CKI1_RcsC-like"/>
    <property type="match status" value="2"/>
</dbReference>
<dbReference type="Gene3D" id="3.30.565.10">
    <property type="entry name" value="Histidine kinase-like ATPase, C-terminal domain"/>
    <property type="match status" value="1"/>
</dbReference>
<dbReference type="NCBIfam" id="TIGR00229">
    <property type="entry name" value="sensory_box"/>
    <property type="match status" value="1"/>
</dbReference>
<dbReference type="Pfam" id="PF02518">
    <property type="entry name" value="HATPase_c"/>
    <property type="match status" value="1"/>
</dbReference>
<organism evidence="17 18">
    <name type="scientific">Paraglaciecola hydrolytica</name>
    <dbReference type="NCBI Taxonomy" id="1799789"/>
    <lineage>
        <taxon>Bacteria</taxon>
        <taxon>Pseudomonadati</taxon>
        <taxon>Pseudomonadota</taxon>
        <taxon>Gammaproteobacteria</taxon>
        <taxon>Alteromonadales</taxon>
        <taxon>Alteromonadaceae</taxon>
        <taxon>Paraglaciecola</taxon>
    </lineage>
</organism>
<dbReference type="Pfam" id="PF00989">
    <property type="entry name" value="PAS"/>
    <property type="match status" value="1"/>
</dbReference>
<dbReference type="PROSITE" id="PS50839">
    <property type="entry name" value="CHASE"/>
    <property type="match status" value="1"/>
</dbReference>
<dbReference type="InterPro" id="IPR004358">
    <property type="entry name" value="Sig_transdc_His_kin-like_C"/>
</dbReference>
<feature type="domain" description="Histidine kinase" evidence="12">
    <location>
        <begin position="752"/>
        <end position="973"/>
    </location>
</feature>
<dbReference type="EC" id="2.7.13.3" evidence="3"/>
<evidence type="ECO:0000313" key="18">
    <source>
        <dbReference type="Proteomes" id="UP000070299"/>
    </source>
</evidence>
<keyword evidence="6 11" id="KW-1133">Transmembrane helix</keyword>
<keyword evidence="4 10" id="KW-0597">Phosphoprotein</keyword>
<dbReference type="SUPFAM" id="SSF47384">
    <property type="entry name" value="Homodimeric domain of signal transducing histidine kinase"/>
    <property type="match status" value="1"/>
</dbReference>
<feature type="modified residue" description="4-aspartylphosphate" evidence="10">
    <location>
        <position position="1045"/>
    </location>
</feature>
<dbReference type="GO" id="GO:0005886">
    <property type="term" value="C:plasma membrane"/>
    <property type="evidence" value="ECO:0007669"/>
    <property type="project" value="UniProtKB-SubCell"/>
</dbReference>
<dbReference type="Pfam" id="PF03924">
    <property type="entry name" value="CHASE"/>
    <property type="match status" value="1"/>
</dbReference>
<dbReference type="SUPFAM" id="SSF55874">
    <property type="entry name" value="ATPase domain of HSP90 chaperone/DNA topoisomerase II/histidine kinase"/>
    <property type="match status" value="1"/>
</dbReference>
<reference evidence="18" key="1">
    <citation type="submission" date="2016-02" db="EMBL/GenBank/DDBJ databases">
        <authorList>
            <person name="Schultz-Johansen M."/>
            <person name="Glaring M.A."/>
            <person name="Bech P.K."/>
            <person name="Stougaard P."/>
        </authorList>
    </citation>
    <scope>NUCLEOTIDE SEQUENCE [LARGE SCALE GENOMIC DNA]</scope>
    <source>
        <strain evidence="18">S66</strain>
    </source>
</reference>
<dbReference type="InterPro" id="IPR013767">
    <property type="entry name" value="PAS_fold"/>
</dbReference>
<dbReference type="GO" id="GO:0006355">
    <property type="term" value="P:regulation of DNA-templated transcription"/>
    <property type="evidence" value="ECO:0007669"/>
    <property type="project" value="InterPro"/>
</dbReference>
<feature type="transmembrane region" description="Helical" evidence="11">
    <location>
        <begin position="305"/>
        <end position="326"/>
    </location>
</feature>
<feature type="modified residue" description="Phosphohistidine" evidence="9">
    <location>
        <position position="1335"/>
    </location>
</feature>
<dbReference type="Pfam" id="PF00512">
    <property type="entry name" value="HisKA"/>
    <property type="match status" value="1"/>
</dbReference>
<proteinExistence type="predicted"/>
<comment type="subcellular location">
    <subcellularLocation>
        <location evidence="2">Membrane</location>
    </subcellularLocation>
</comment>